<feature type="domain" description="Protein kinase" evidence="17">
    <location>
        <begin position="734"/>
        <end position="992"/>
    </location>
</feature>
<feature type="region of interest" description="Disordered" evidence="16">
    <location>
        <begin position="997"/>
        <end position="1033"/>
    </location>
</feature>
<dbReference type="GO" id="GO:0038066">
    <property type="term" value="P:p38MAPK cascade"/>
    <property type="evidence" value="ECO:0000318"/>
    <property type="project" value="GO_Central"/>
</dbReference>
<name>H9GPS4_ANOCA</name>
<dbReference type="PROSITE" id="PS00108">
    <property type="entry name" value="PROTEIN_KINASE_ST"/>
    <property type="match status" value="1"/>
</dbReference>
<feature type="compositionally biased region" description="Basic and acidic residues" evidence="16">
    <location>
        <begin position="1018"/>
        <end position="1029"/>
    </location>
</feature>
<evidence type="ECO:0000256" key="7">
    <source>
        <dbReference type="ARBA" id="ARBA00022741"/>
    </source>
</evidence>
<dbReference type="FunFam" id="1.10.510.10:FF:000054">
    <property type="entry name" value="Mitogen-activated protein kinase kinase kinase 5"/>
    <property type="match status" value="1"/>
</dbReference>
<evidence type="ECO:0000256" key="8">
    <source>
        <dbReference type="ARBA" id="ARBA00022777"/>
    </source>
</evidence>
<evidence type="ECO:0000256" key="3">
    <source>
        <dbReference type="ARBA" id="ARBA00012406"/>
    </source>
</evidence>
<keyword evidence="9 14" id="KW-0067">ATP-binding</keyword>
<reference evidence="18" key="3">
    <citation type="submission" date="2025-09" db="UniProtKB">
        <authorList>
            <consortium name="Ensembl"/>
        </authorList>
    </citation>
    <scope>IDENTIFICATION</scope>
</reference>
<dbReference type="InterPro" id="IPR008271">
    <property type="entry name" value="Ser/Thr_kinase_AS"/>
</dbReference>
<evidence type="ECO:0000256" key="9">
    <source>
        <dbReference type="ARBA" id="ARBA00022840"/>
    </source>
</evidence>
<feature type="region of interest" description="Disordered" evidence="16">
    <location>
        <begin position="1235"/>
        <end position="1270"/>
    </location>
</feature>
<dbReference type="PANTHER" id="PTHR11584:SF391">
    <property type="entry name" value="MITOGEN-ACTIVATED PROTEIN KINASE KINASE KINASE 6"/>
    <property type="match status" value="1"/>
</dbReference>
<dbReference type="InterPro" id="IPR046872">
    <property type="entry name" value="DRHyd-ASK"/>
</dbReference>
<keyword evidence="4" id="KW-0723">Serine/threonine-protein kinase</keyword>
<feature type="compositionally biased region" description="Polar residues" evidence="16">
    <location>
        <begin position="1259"/>
        <end position="1270"/>
    </location>
</feature>
<dbReference type="SUPFAM" id="SSF56112">
    <property type="entry name" value="Protein kinase-like (PK-like)"/>
    <property type="match status" value="1"/>
</dbReference>
<feature type="region of interest" description="Disordered" evidence="16">
    <location>
        <begin position="84"/>
        <end position="118"/>
    </location>
</feature>
<dbReference type="CDD" id="cd06624">
    <property type="entry name" value="STKc_ASK"/>
    <property type="match status" value="1"/>
</dbReference>
<evidence type="ECO:0000256" key="1">
    <source>
        <dbReference type="ARBA" id="ARBA00001946"/>
    </source>
</evidence>
<dbReference type="InterPro" id="IPR013761">
    <property type="entry name" value="SAM/pointed_sf"/>
</dbReference>
<evidence type="ECO:0000256" key="16">
    <source>
        <dbReference type="SAM" id="MobiDB-lite"/>
    </source>
</evidence>
<keyword evidence="8" id="KW-0418">Kinase</keyword>
<dbReference type="STRING" id="28377.ENSACAP00000017562"/>
<dbReference type="Proteomes" id="UP000001646">
    <property type="component" value="Unplaced"/>
</dbReference>
<evidence type="ECO:0000256" key="4">
    <source>
        <dbReference type="ARBA" id="ARBA00022527"/>
    </source>
</evidence>
<proteinExistence type="inferred from homology"/>
<dbReference type="PANTHER" id="PTHR11584">
    <property type="entry name" value="SERINE/THREONINE PROTEIN KINASE"/>
    <property type="match status" value="1"/>
</dbReference>
<dbReference type="GO" id="GO:0007254">
    <property type="term" value="P:JNK cascade"/>
    <property type="evidence" value="ECO:0000318"/>
    <property type="project" value="GO_Central"/>
</dbReference>
<comment type="similarity">
    <text evidence="2">Belongs to the protein kinase superfamily. STE Ser/Thr protein kinase family. MAP kinase kinase kinase subfamily.</text>
</comment>
<dbReference type="GO" id="GO:0004709">
    <property type="term" value="F:MAP kinase kinase kinase activity"/>
    <property type="evidence" value="ECO:0000318"/>
    <property type="project" value="GO_Central"/>
</dbReference>
<keyword evidence="7 14" id="KW-0547">Nucleotide-binding</keyword>
<dbReference type="InterPro" id="IPR000719">
    <property type="entry name" value="Prot_kinase_dom"/>
</dbReference>
<keyword evidence="5" id="KW-0808">Transferase</keyword>
<dbReference type="Gene3D" id="3.30.200.20">
    <property type="entry name" value="Phosphorylase Kinase, domain 1"/>
    <property type="match status" value="1"/>
</dbReference>
<dbReference type="Pfam" id="PF20302">
    <property type="entry name" value="HisK-N-like"/>
    <property type="match status" value="1"/>
</dbReference>
<dbReference type="InParanoid" id="H9GPS4"/>
<dbReference type="FunFam" id="3.30.200.20:FF:000067">
    <property type="entry name" value="Mitogen-activated protein kinase kinase kinase 5"/>
    <property type="match status" value="1"/>
</dbReference>
<dbReference type="PROSITE" id="PS00107">
    <property type="entry name" value="PROTEIN_KINASE_ATP"/>
    <property type="match status" value="1"/>
</dbReference>
<keyword evidence="19" id="KW-1185">Reference proteome</keyword>
<dbReference type="PROSITE" id="PS50011">
    <property type="entry name" value="PROTEIN_KINASE_DOM"/>
    <property type="match status" value="1"/>
</dbReference>
<keyword evidence="10" id="KW-0460">Magnesium</keyword>
<evidence type="ECO:0000256" key="6">
    <source>
        <dbReference type="ARBA" id="ARBA00022723"/>
    </source>
</evidence>
<feature type="coiled-coil region" evidence="15">
    <location>
        <begin position="1289"/>
        <end position="1323"/>
    </location>
</feature>
<organism evidence="18 19">
    <name type="scientific">Anolis carolinensis</name>
    <name type="common">Green anole</name>
    <name type="synonym">American chameleon</name>
    <dbReference type="NCBI Taxonomy" id="28377"/>
    <lineage>
        <taxon>Eukaryota</taxon>
        <taxon>Metazoa</taxon>
        <taxon>Chordata</taxon>
        <taxon>Craniata</taxon>
        <taxon>Vertebrata</taxon>
        <taxon>Euteleostomi</taxon>
        <taxon>Lepidosauria</taxon>
        <taxon>Squamata</taxon>
        <taxon>Bifurcata</taxon>
        <taxon>Unidentata</taxon>
        <taxon>Episquamata</taxon>
        <taxon>Toxicofera</taxon>
        <taxon>Iguania</taxon>
        <taxon>Dactyloidae</taxon>
        <taxon>Anolis</taxon>
    </lineage>
</organism>
<dbReference type="Pfam" id="PF19039">
    <property type="entry name" value="ASK_PH"/>
    <property type="match status" value="1"/>
</dbReference>
<dbReference type="InterPro" id="IPR011009">
    <property type="entry name" value="Kinase-like_dom_sf"/>
</dbReference>
<reference evidence="18" key="1">
    <citation type="submission" date="2009-12" db="EMBL/GenBank/DDBJ databases">
        <title>The Genome Sequence of Anolis carolinensis (Green Anole Lizard).</title>
        <authorList>
            <consortium name="The Genome Sequencing Platform"/>
            <person name="Di Palma F."/>
            <person name="Alfoldi J."/>
            <person name="Heiman D."/>
            <person name="Young S."/>
            <person name="Grabherr M."/>
            <person name="Johnson J."/>
            <person name="Lander E.S."/>
            <person name="Lindblad-Toh K."/>
        </authorList>
    </citation>
    <scope>NUCLEOTIDE SEQUENCE [LARGE SCALE GENOMIC DNA]</scope>
    <source>
        <strain evidence="18">JBL SC #1</strain>
    </source>
</reference>
<dbReference type="EC" id="2.7.11.25" evidence="3"/>
<evidence type="ECO:0000256" key="12">
    <source>
        <dbReference type="ARBA" id="ARBA00047559"/>
    </source>
</evidence>
<evidence type="ECO:0000313" key="19">
    <source>
        <dbReference type="Proteomes" id="UP000001646"/>
    </source>
</evidence>
<dbReference type="Pfam" id="PF20309">
    <property type="entry name" value="DRHyd-ASK"/>
    <property type="match status" value="1"/>
</dbReference>
<comment type="cofactor">
    <cofactor evidence="1">
        <name>Mg(2+)</name>
        <dbReference type="ChEBI" id="CHEBI:18420"/>
    </cofactor>
</comment>
<evidence type="ECO:0000313" key="18">
    <source>
        <dbReference type="Ensembl" id="ENSACAP00000017562.4"/>
    </source>
</evidence>
<dbReference type="InterPro" id="IPR017441">
    <property type="entry name" value="Protein_kinase_ATP_BS"/>
</dbReference>
<reference evidence="18" key="2">
    <citation type="submission" date="2025-08" db="UniProtKB">
        <authorList>
            <consortium name="Ensembl"/>
        </authorList>
    </citation>
    <scope>IDENTIFICATION</scope>
</reference>
<dbReference type="Pfam" id="PF13281">
    <property type="entry name" value="MAP3K_TRAF_bd"/>
    <property type="match status" value="1"/>
</dbReference>
<dbReference type="SUPFAM" id="SSF47769">
    <property type="entry name" value="SAM/Pointed domain"/>
    <property type="match status" value="1"/>
</dbReference>
<protein>
    <recommendedName>
        <fullName evidence="3">mitogen-activated protein kinase kinase kinase</fullName>
        <ecNumber evidence="3">2.7.11.25</ecNumber>
    </recommendedName>
</protein>
<dbReference type="Gene3D" id="1.10.510.10">
    <property type="entry name" value="Transferase(Phosphotransferase) domain 1"/>
    <property type="match status" value="1"/>
</dbReference>
<dbReference type="InterPro" id="IPR025136">
    <property type="entry name" value="MAP3K_TRAF-bd"/>
</dbReference>
<dbReference type="Ensembl" id="ENSACAT00000017908.4">
    <property type="protein sequence ID" value="ENSACAP00000017562.4"/>
    <property type="gene ID" value="ENSACAG00000017835.4"/>
</dbReference>
<feature type="binding site" evidence="14">
    <location>
        <position position="763"/>
    </location>
    <ligand>
        <name>ATP</name>
        <dbReference type="ChEBI" id="CHEBI:30616"/>
    </ligand>
</feature>
<comment type="catalytic activity">
    <reaction evidence="12">
        <text>L-threonyl-[protein] + ATP = O-phospho-L-threonyl-[protein] + ADP + H(+)</text>
        <dbReference type="Rhea" id="RHEA:46608"/>
        <dbReference type="Rhea" id="RHEA-COMP:11060"/>
        <dbReference type="Rhea" id="RHEA-COMP:11605"/>
        <dbReference type="ChEBI" id="CHEBI:15378"/>
        <dbReference type="ChEBI" id="CHEBI:30013"/>
        <dbReference type="ChEBI" id="CHEBI:30616"/>
        <dbReference type="ChEBI" id="CHEBI:61977"/>
        <dbReference type="ChEBI" id="CHEBI:456216"/>
        <dbReference type="EC" id="2.7.11.25"/>
    </reaction>
</comment>
<dbReference type="InterPro" id="IPR046873">
    <property type="entry name" value="HisK-N-like"/>
</dbReference>
<evidence type="ECO:0000256" key="10">
    <source>
        <dbReference type="ARBA" id="ARBA00022842"/>
    </source>
</evidence>
<dbReference type="GeneTree" id="ENSGT00940000159398"/>
<dbReference type="Bgee" id="ENSACAG00000017835">
    <property type="expression patterns" value="Expressed in kidney and 9 other cell types or tissues"/>
</dbReference>
<dbReference type="Pfam" id="PF00069">
    <property type="entry name" value="Pkinase"/>
    <property type="match status" value="1"/>
</dbReference>
<dbReference type="GO" id="GO:0000287">
    <property type="term" value="F:magnesium ion binding"/>
    <property type="evidence" value="ECO:0007669"/>
    <property type="project" value="Ensembl"/>
</dbReference>
<evidence type="ECO:0000256" key="14">
    <source>
        <dbReference type="PROSITE-ProRule" id="PRU10141"/>
    </source>
</evidence>
<evidence type="ECO:0000259" key="17">
    <source>
        <dbReference type="PROSITE" id="PS50011"/>
    </source>
</evidence>
<dbReference type="HOGENOM" id="CLU_003687_1_0_1"/>
<dbReference type="eggNOG" id="KOG4279">
    <property type="taxonomic scope" value="Eukaryota"/>
</dbReference>
<accession>H9GPS4</accession>
<comment type="catalytic activity">
    <reaction evidence="13">
        <text>L-seryl-[protein] + ATP = O-phospho-L-seryl-[protein] + ADP + H(+)</text>
        <dbReference type="Rhea" id="RHEA:17989"/>
        <dbReference type="Rhea" id="RHEA-COMP:9863"/>
        <dbReference type="Rhea" id="RHEA-COMP:11604"/>
        <dbReference type="ChEBI" id="CHEBI:15378"/>
        <dbReference type="ChEBI" id="CHEBI:29999"/>
        <dbReference type="ChEBI" id="CHEBI:30616"/>
        <dbReference type="ChEBI" id="CHEBI:83421"/>
        <dbReference type="ChEBI" id="CHEBI:456216"/>
        <dbReference type="EC" id="2.7.11.25"/>
    </reaction>
</comment>
<dbReference type="InterPro" id="IPR043969">
    <property type="entry name" value="MAP3K_PH"/>
</dbReference>
<evidence type="ECO:0000256" key="13">
    <source>
        <dbReference type="ARBA" id="ARBA00048329"/>
    </source>
</evidence>
<evidence type="ECO:0000256" key="11">
    <source>
        <dbReference type="ARBA" id="ARBA00023054"/>
    </source>
</evidence>
<sequence>MDECLGRRKEREARGSTCGRQCVHVCVWRARVGGEAWRGVASCFLRNGASPGPGRGRRVLPGLVRDWGLSLSWFLFRLGSGSIRPARPPTPPSPRSFLPGGPPSSVAMEGGEGGQPGRAGSLWQDALAIALTPSKPLAGSRGGGGGGSPRARSRAVLYVSTEDSGEPLPLRCLRDACARLPDARLHALPFGTVMLGDTPHLDRFYNADVVVVEMSNSLCQPSLFYHLGVRESFSMTNNILLCCYTDLPEFQALREEVLQKNSDGNGSYTFIPYVVTAQNKVFCCDASTMMCLSELYQPSFNVEAFLTPLTTQLATLLEDTSTSSCGYIREMIRRDIRRARERYSGEQLSRELNGIQQRLDSVECLSLDIVMNFLLSYRDAQDCDAIITLVETLQALPTCNIAEQHNICFHYAFALDRRNHPGDREKALSVLLPLVERPEGAAPDLYCMCGRIYKDMFIDSGFTDAEKRDQAFFWYHKAFLTEPSLHAGINSVVFLIAAGHKFETSPQLRQIGMKLSCVLGRKGCLEKMQQYWDVGFYLGASILTGDVDKIIQASEILYKLNAPVWYLISIKETYTIYSHFTAPPDTWSPKQELVDFWLGFVMECCQPFVSTEQCLVLILDLGRVLQPARLCICDQETQKSVTLSHICSLEEEGVSTWTFSVSSIRGISISKCDERCCFLYVLHTAEDFQLYFPSQHHCQWFCNLIRSFMAEMGEEADGCSSPEELEYDYEYTEVGDKVVLGKGTYGVVYAGRDLSNQVRIAIKEIPERDSRYSQPLHEEIALHKRLKHKNIVRYLGSVSQDGYLKIFMEEVPGGSLSSLLRSMWGPLKDNEPTIVYYTKQILEGLRYLHDNQIVHRDIKGDNVLINTYNGVLKISDFGTSKRLAGISPSAETFTGTLQYMAPEVIDQGPRGYGKPADIWSLGCTIIEMATGKPPFFELGSPQAAMFKVGMFKIHPEVPSSMSDEAKAFILSCFEADPDKRATAAALLQEPFLKSTSRKKARSPVMMTDEFSTSNAPERSSEEGVGEPRSRSSSLQNLKAQAENVFLARSCSEVSQRTNHLRAPEEAGHFDLSLSSSSHEESGCLFLLKKDSERRVTLFKVLTEELPSIAAALHKAQEENPLSLELVSQLVSCLKGYIRSPSRKQLAQDLLRLQASLQAEGRGLCQLQVPLFTFQDTVKQALRKLQIKPHWVFALDNLMGQAVQAAFTILLTDLKVKPRVSQGPGRLEPLHSAEEDAENLLSRGSSPLPAEDLTLKGSMDTPSSGIGTTTNSWVDSQHALRGRLPLMAQLHQLQAETRRLQWKLIEKEREFQRLLQEALQAVKQDGHALQSPKPTEVSAFSWEKEEEAADPRLAAWLEKQGVDKATIAKLSGHGFTLPILLNCATIDDLRYTCIRGGMVCRIWRALANHRQALGQPLQHEAD</sequence>
<keyword evidence="11 15" id="KW-0175">Coiled coil</keyword>
<evidence type="ECO:0000256" key="5">
    <source>
        <dbReference type="ARBA" id="ARBA00022679"/>
    </source>
</evidence>
<dbReference type="GO" id="GO:0005524">
    <property type="term" value="F:ATP binding"/>
    <property type="evidence" value="ECO:0007669"/>
    <property type="project" value="UniProtKB-UniRule"/>
</dbReference>
<keyword evidence="6" id="KW-0479">Metal-binding</keyword>
<gene>
    <name evidence="18" type="primary">MAP3K6</name>
</gene>
<evidence type="ECO:0000256" key="15">
    <source>
        <dbReference type="SAM" id="Coils"/>
    </source>
</evidence>
<dbReference type="SMART" id="SM00220">
    <property type="entry name" value="S_TKc"/>
    <property type="match status" value="1"/>
</dbReference>
<evidence type="ECO:0000256" key="2">
    <source>
        <dbReference type="ARBA" id="ARBA00006529"/>
    </source>
</evidence>